<dbReference type="InterPro" id="IPR002172">
    <property type="entry name" value="LDrepeatLR_classA_rpt"/>
</dbReference>
<evidence type="ECO:0000256" key="8">
    <source>
        <dbReference type="SAM" id="MobiDB-lite"/>
    </source>
</evidence>
<feature type="chain" id="PRO_5013367639" evidence="9">
    <location>
        <begin position="34"/>
        <end position="703"/>
    </location>
</feature>
<sequence length="703" mass="74265">MAPAGLYMLTRKPLLLVSSFFIFTSSWYPVTSGAESNGLHQIDSLEASPRHILQDNSTIQCYKSQVQCPSGIAECFDPYHNACDGVNDCSDGSDESPTFCAHYTCPMYKAKCPSSLCTTTYPYGRHRISPPYLCDGVKDCPDNSDEDPSFCASYDCASMRALTCPGVKQCIPAQSGPNPLESFSGALIPPGFPTSICDGANDCSDGSDEDPALCSSYACPNESFKCGNICISRFKVCDGRVDCADGSDEDATRCGPSYNCSMAGARFNRYRRCPSGVGCYMGPERNCDGFHDCLDGSDEDPGLCASDTCDPSLKIKCPSGVGCMSPDSLCNGIYDCLDKSDESADFCANHTCGHGETKCPSGNGGCLYEPMICDGTTENCLDGSDESDATCRTYDCGPERTRCPSGVGCVDLRYLCDGIPANGWSRCKDGSDENLAFCTNQVVCPSSGRIRCKDGTCINGKLCDGIVSCSDGSDEDTSYCQSASCPLYEQKCADGIHCVHQDSGLCNGKADCPDGSDESVGFCTSYQCQQTGVSFIKCPGGAQCIFKAQLCDGVADCNDGSDESASFCSSYSCPPRYFKCPGTNVCVYGALCDGRPNCPDHLDESQAVCNPGAPLPTSANPPKVTGEPSPITTSPPEERRPFVARSSAPTRQATLPHVVLRGLSPPPDPTPSTPNQCFNANGDQSLCCPGSCPGIPGPVARCG</sequence>
<feature type="region of interest" description="Disordered" evidence="8">
    <location>
        <begin position="609"/>
        <end position="676"/>
    </location>
</feature>
<evidence type="ECO:0000313" key="11">
    <source>
        <dbReference type="Proteomes" id="UP000054558"/>
    </source>
</evidence>
<dbReference type="Proteomes" id="UP000054558">
    <property type="component" value="Unassembled WGS sequence"/>
</dbReference>
<dbReference type="InterPro" id="IPR050685">
    <property type="entry name" value="LDLR"/>
</dbReference>
<keyword evidence="5" id="KW-1133">Transmembrane helix</keyword>
<dbReference type="GO" id="GO:0012505">
    <property type="term" value="C:endomembrane system"/>
    <property type="evidence" value="ECO:0007669"/>
    <property type="project" value="UniProtKB-SubCell"/>
</dbReference>
<evidence type="ECO:0000256" key="7">
    <source>
        <dbReference type="ARBA" id="ARBA00023157"/>
    </source>
</evidence>
<evidence type="ECO:0000313" key="10">
    <source>
        <dbReference type="EMBL" id="GAQ79738.1"/>
    </source>
</evidence>
<evidence type="ECO:0000256" key="3">
    <source>
        <dbReference type="ARBA" id="ARBA00022692"/>
    </source>
</evidence>
<dbReference type="CDD" id="cd00112">
    <property type="entry name" value="LDLa"/>
    <property type="match status" value="4"/>
</dbReference>
<keyword evidence="6" id="KW-0472">Membrane</keyword>
<keyword evidence="4" id="KW-0677">Repeat</keyword>
<dbReference type="Gene3D" id="4.10.400.10">
    <property type="entry name" value="Low-density Lipoprotein Receptor"/>
    <property type="match status" value="10"/>
</dbReference>
<keyword evidence="3" id="KW-0812">Transmembrane</keyword>
<dbReference type="PROSITE" id="PS50068">
    <property type="entry name" value="LDLRA_2"/>
    <property type="match status" value="12"/>
</dbReference>
<dbReference type="Gene3D" id="2.40.128.620">
    <property type="match status" value="1"/>
</dbReference>
<dbReference type="STRING" id="105231.A0A1Y1HV74"/>
<dbReference type="InterPro" id="IPR023415">
    <property type="entry name" value="LDLR_class-A_CS"/>
</dbReference>
<dbReference type="GO" id="GO:0016192">
    <property type="term" value="P:vesicle-mediated transport"/>
    <property type="evidence" value="ECO:0007669"/>
    <property type="project" value="UniProtKB-ARBA"/>
</dbReference>
<dbReference type="SUPFAM" id="SSF57424">
    <property type="entry name" value="LDL receptor-like module"/>
    <property type="match status" value="9"/>
</dbReference>
<dbReference type="OrthoDB" id="2014059at2759"/>
<evidence type="ECO:0000256" key="4">
    <source>
        <dbReference type="ARBA" id="ARBA00022737"/>
    </source>
</evidence>
<gene>
    <name evidence="10" type="ORF">KFL_000370120</name>
</gene>
<keyword evidence="7" id="KW-1015">Disulfide bond</keyword>
<name>A0A1Y1HV74_KLENI</name>
<dbReference type="OMA" id="VCDSMED"/>
<dbReference type="InterPro" id="IPR036055">
    <property type="entry name" value="LDL_receptor-like_sf"/>
</dbReference>
<dbReference type="SMART" id="SM00192">
    <property type="entry name" value="LDLa"/>
    <property type="match status" value="12"/>
</dbReference>
<dbReference type="EMBL" id="DF236986">
    <property type="protein sequence ID" value="GAQ79738.1"/>
    <property type="molecule type" value="Genomic_DNA"/>
</dbReference>
<evidence type="ECO:0000256" key="5">
    <source>
        <dbReference type="ARBA" id="ARBA00022989"/>
    </source>
</evidence>
<keyword evidence="11" id="KW-1185">Reference proteome</keyword>
<feature type="signal peptide" evidence="9">
    <location>
        <begin position="1"/>
        <end position="33"/>
    </location>
</feature>
<dbReference type="PROSITE" id="PS01209">
    <property type="entry name" value="LDLRA_1"/>
    <property type="match status" value="3"/>
</dbReference>
<protein>
    <submittedName>
        <fullName evidence="10">Uncharacterized protein</fullName>
    </submittedName>
</protein>
<dbReference type="GO" id="GO:0016020">
    <property type="term" value="C:membrane"/>
    <property type="evidence" value="ECO:0007669"/>
    <property type="project" value="UniProtKB-SubCell"/>
</dbReference>
<evidence type="ECO:0000256" key="6">
    <source>
        <dbReference type="ARBA" id="ARBA00023136"/>
    </source>
</evidence>
<evidence type="ECO:0000256" key="9">
    <source>
        <dbReference type="SAM" id="SignalP"/>
    </source>
</evidence>
<proteinExistence type="predicted"/>
<organism evidence="10 11">
    <name type="scientific">Klebsormidium nitens</name>
    <name type="common">Green alga</name>
    <name type="synonym">Ulothrix nitens</name>
    <dbReference type="NCBI Taxonomy" id="105231"/>
    <lineage>
        <taxon>Eukaryota</taxon>
        <taxon>Viridiplantae</taxon>
        <taxon>Streptophyta</taxon>
        <taxon>Klebsormidiophyceae</taxon>
        <taxon>Klebsormidiales</taxon>
        <taxon>Klebsormidiaceae</taxon>
        <taxon>Klebsormidium</taxon>
    </lineage>
</organism>
<evidence type="ECO:0000256" key="2">
    <source>
        <dbReference type="ARBA" id="ARBA00004308"/>
    </source>
</evidence>
<dbReference type="AlphaFoldDB" id="A0A1Y1HV74"/>
<comment type="subcellular location">
    <subcellularLocation>
        <location evidence="2">Endomembrane system</location>
    </subcellularLocation>
    <subcellularLocation>
        <location evidence="1">Membrane</location>
        <topology evidence="1">Single-pass membrane protein</topology>
    </subcellularLocation>
</comment>
<keyword evidence="9" id="KW-0732">Signal</keyword>
<evidence type="ECO:0000256" key="1">
    <source>
        <dbReference type="ARBA" id="ARBA00004167"/>
    </source>
</evidence>
<dbReference type="PANTHER" id="PTHR24270">
    <property type="entry name" value="LOW-DENSITY LIPOPROTEIN RECEPTOR-RELATED"/>
    <property type="match status" value="1"/>
</dbReference>
<dbReference type="Pfam" id="PF00057">
    <property type="entry name" value="Ldl_recept_a"/>
    <property type="match status" value="3"/>
</dbReference>
<dbReference type="PRINTS" id="PR00261">
    <property type="entry name" value="LDLRECEPTOR"/>
</dbReference>
<accession>A0A1Y1HV74</accession>
<reference evidence="10 11" key="1">
    <citation type="journal article" date="2014" name="Nat. Commun.">
        <title>Klebsormidium flaccidum genome reveals primary factors for plant terrestrial adaptation.</title>
        <authorList>
            <person name="Hori K."/>
            <person name="Maruyama F."/>
            <person name="Fujisawa T."/>
            <person name="Togashi T."/>
            <person name="Yamamoto N."/>
            <person name="Seo M."/>
            <person name="Sato S."/>
            <person name="Yamada T."/>
            <person name="Mori H."/>
            <person name="Tajima N."/>
            <person name="Moriyama T."/>
            <person name="Ikeuchi M."/>
            <person name="Watanabe M."/>
            <person name="Wada H."/>
            <person name="Kobayashi K."/>
            <person name="Saito M."/>
            <person name="Masuda T."/>
            <person name="Sasaki-Sekimoto Y."/>
            <person name="Mashiguchi K."/>
            <person name="Awai K."/>
            <person name="Shimojima M."/>
            <person name="Masuda S."/>
            <person name="Iwai M."/>
            <person name="Nobusawa T."/>
            <person name="Narise T."/>
            <person name="Kondo S."/>
            <person name="Saito H."/>
            <person name="Sato R."/>
            <person name="Murakawa M."/>
            <person name="Ihara Y."/>
            <person name="Oshima-Yamada Y."/>
            <person name="Ohtaka K."/>
            <person name="Satoh M."/>
            <person name="Sonobe K."/>
            <person name="Ishii M."/>
            <person name="Ohtani R."/>
            <person name="Kanamori-Sato M."/>
            <person name="Honoki R."/>
            <person name="Miyazaki D."/>
            <person name="Mochizuki H."/>
            <person name="Umetsu J."/>
            <person name="Higashi K."/>
            <person name="Shibata D."/>
            <person name="Kamiya Y."/>
            <person name="Sato N."/>
            <person name="Nakamura Y."/>
            <person name="Tabata S."/>
            <person name="Ida S."/>
            <person name="Kurokawa K."/>
            <person name="Ohta H."/>
        </authorList>
    </citation>
    <scope>NUCLEOTIDE SEQUENCE [LARGE SCALE GENOMIC DNA]</scope>
    <source>
        <strain evidence="10 11">NIES-2285</strain>
    </source>
</reference>